<reference evidence="13 14" key="1">
    <citation type="submission" date="2016-12" db="EMBL/GenBank/DDBJ databases">
        <authorList>
            <person name="Song W.-J."/>
            <person name="Kurnit D.M."/>
        </authorList>
    </citation>
    <scope>NUCLEOTIDE SEQUENCE [LARGE SCALE GENOMIC DNA]</scope>
    <source>
        <strain evidence="13 14">ATCC 49181</strain>
    </source>
</reference>
<organism evidence="13 14">
    <name type="scientific">Nitrosomonas cryotolerans ATCC 49181</name>
    <dbReference type="NCBI Taxonomy" id="1131553"/>
    <lineage>
        <taxon>Bacteria</taxon>
        <taxon>Pseudomonadati</taxon>
        <taxon>Pseudomonadota</taxon>
        <taxon>Betaproteobacteria</taxon>
        <taxon>Nitrosomonadales</taxon>
        <taxon>Nitrosomonadaceae</taxon>
        <taxon>Nitrosomonas</taxon>
    </lineage>
</organism>
<feature type="compositionally biased region" description="Basic residues" evidence="9">
    <location>
        <begin position="434"/>
        <end position="450"/>
    </location>
</feature>
<dbReference type="Pfam" id="PF12626">
    <property type="entry name" value="PolyA_pol_arg_C"/>
    <property type="match status" value="1"/>
</dbReference>
<feature type="domain" description="Poly A polymerase head" evidence="10">
    <location>
        <begin position="56"/>
        <end position="188"/>
    </location>
</feature>
<dbReference type="InterPro" id="IPR043519">
    <property type="entry name" value="NT_sf"/>
</dbReference>
<dbReference type="InterPro" id="IPR010206">
    <property type="entry name" value="PolA_pol_I"/>
</dbReference>
<evidence type="ECO:0000256" key="9">
    <source>
        <dbReference type="SAM" id="MobiDB-lite"/>
    </source>
</evidence>
<dbReference type="Pfam" id="PF12627">
    <property type="entry name" value="PolyA_pol_RNAbd"/>
    <property type="match status" value="1"/>
</dbReference>
<feature type="active site" evidence="7">
    <location>
        <position position="76"/>
    </location>
</feature>
<evidence type="ECO:0000256" key="3">
    <source>
        <dbReference type="ARBA" id="ARBA00022741"/>
    </source>
</evidence>
<dbReference type="EMBL" id="FSRO01000001">
    <property type="protein sequence ID" value="SIN89892.1"/>
    <property type="molecule type" value="Genomic_DNA"/>
</dbReference>
<keyword evidence="3 7" id="KW-0547">Nucleotide-binding</keyword>
<dbReference type="HAMAP" id="MF_00957">
    <property type="entry name" value="PolyA_pol"/>
    <property type="match status" value="1"/>
</dbReference>
<feature type="active site" evidence="7">
    <location>
        <position position="157"/>
    </location>
</feature>
<comment type="catalytic activity">
    <reaction evidence="7">
        <text>RNA(n) + ATP = RNA(n)-3'-adenine ribonucleotide + diphosphate</text>
        <dbReference type="Rhea" id="RHEA:11332"/>
        <dbReference type="Rhea" id="RHEA-COMP:14527"/>
        <dbReference type="Rhea" id="RHEA-COMP:17347"/>
        <dbReference type="ChEBI" id="CHEBI:30616"/>
        <dbReference type="ChEBI" id="CHEBI:33019"/>
        <dbReference type="ChEBI" id="CHEBI:140395"/>
        <dbReference type="ChEBI" id="CHEBI:173115"/>
        <dbReference type="EC" id="2.7.7.19"/>
    </reaction>
</comment>
<accession>A0A1N6F3P0</accession>
<name>A0A1N6F3P0_9PROT</name>
<keyword evidence="14" id="KW-1185">Reference proteome</keyword>
<sequence>MIRKLLRKIFNRNTVASDTVAKLRIIPFTHHGISRSQINPCALKVTSGLQKAGYTAYIVGGATRDLLLGLKPKDYDVATNATPEEIRALFRRSRIIGRRFRLVHVMCGIEVVEVSTFRGHSPIDTSNHTSSNHIDQHGRLLRDNVFGNQEEDAVRRDFTINALFYDPVSEEIHDYLNGYQDIKARRLRIIGSPIQRYREDPVRMLRAVRLAAKLEMQIDAATAEPICNLAPLLQNVPPSRLFDEMLKLLLSGHALVCVMDLRARGLHHGLLPMLDVILEQPLGERFITLALKNTDERIRQEKTVSPGFLFAILLWHEVLAAWNTHQAAGEKPFPALYKAIDTILSIQHKKLAIPRRFDAVIQEIWAMQPHFLIRSGRKPFRLLTHPRFRASYDFMLLRCESNELDIKIGQWWKTFQQADINEREMMLISSEAPRKHRRKRRHRGSTKKSAKLADNKAVIDIEQ</sequence>
<keyword evidence="6 7" id="KW-0804">Transcription</keyword>
<evidence type="ECO:0000256" key="1">
    <source>
        <dbReference type="ARBA" id="ARBA00022664"/>
    </source>
</evidence>
<dbReference type="STRING" id="44575.SAMN05216419_101414"/>
<dbReference type="AlphaFoldDB" id="A0A1N6F3P0"/>
<dbReference type="Proteomes" id="UP000185062">
    <property type="component" value="Unassembled WGS sequence"/>
</dbReference>
<dbReference type="InterPro" id="IPR002646">
    <property type="entry name" value="PolA_pol_head_dom"/>
</dbReference>
<protein>
    <recommendedName>
        <fullName evidence="7">Poly(A) polymerase I</fullName>
        <shortName evidence="7">PAP I</shortName>
        <ecNumber evidence="7">2.7.7.19</ecNumber>
    </recommendedName>
</protein>
<comment type="similarity">
    <text evidence="7 8">Belongs to the tRNA nucleotidyltransferase/poly(A) polymerase family.</text>
</comment>
<keyword evidence="2 7" id="KW-0808">Transferase</keyword>
<keyword evidence="4 7" id="KW-0067">ATP-binding</keyword>
<dbReference type="GO" id="GO:1990817">
    <property type="term" value="F:poly(A) RNA polymerase activity"/>
    <property type="evidence" value="ECO:0007669"/>
    <property type="project" value="UniProtKB-UniRule"/>
</dbReference>
<evidence type="ECO:0000256" key="2">
    <source>
        <dbReference type="ARBA" id="ARBA00022679"/>
    </source>
</evidence>
<evidence type="ECO:0000256" key="8">
    <source>
        <dbReference type="RuleBase" id="RU003953"/>
    </source>
</evidence>
<dbReference type="CDD" id="cd05398">
    <property type="entry name" value="NT_ClassII-CCAase"/>
    <property type="match status" value="1"/>
</dbReference>
<comment type="function">
    <text evidence="7">Adds poly(A) tail to the 3' end of many RNAs, which usually targets these RNAs for decay. Plays a significant role in the global control of gene expression, through influencing the rate of transcript degradation, and in the general RNA quality control.</text>
</comment>
<evidence type="ECO:0000256" key="6">
    <source>
        <dbReference type="ARBA" id="ARBA00023163"/>
    </source>
</evidence>
<dbReference type="Gene3D" id="3.30.460.10">
    <property type="entry name" value="Beta Polymerase, domain 2"/>
    <property type="match status" value="1"/>
</dbReference>
<feature type="region of interest" description="Disordered" evidence="9">
    <location>
        <begin position="430"/>
        <end position="454"/>
    </location>
</feature>
<keyword evidence="5 7" id="KW-0694">RNA-binding</keyword>
<evidence type="ECO:0000313" key="13">
    <source>
        <dbReference type="EMBL" id="SIN89892.1"/>
    </source>
</evidence>
<dbReference type="eggNOG" id="COG0617">
    <property type="taxonomic scope" value="Bacteria"/>
</dbReference>
<dbReference type="InterPro" id="IPR032828">
    <property type="entry name" value="PolyA_RNA-bd"/>
</dbReference>
<dbReference type="GO" id="GO:0005524">
    <property type="term" value="F:ATP binding"/>
    <property type="evidence" value="ECO:0007669"/>
    <property type="project" value="UniProtKB-UniRule"/>
</dbReference>
<evidence type="ECO:0000313" key="14">
    <source>
        <dbReference type="Proteomes" id="UP000185062"/>
    </source>
</evidence>
<dbReference type="NCBIfam" id="TIGR01942">
    <property type="entry name" value="pcnB"/>
    <property type="match status" value="1"/>
</dbReference>
<keyword evidence="1 7" id="KW-0507">mRNA processing</keyword>
<dbReference type="EC" id="2.7.7.19" evidence="7"/>
<dbReference type="PANTHER" id="PTHR43051">
    <property type="entry name" value="POLYNUCLEOTIDE ADENYLYLTRANSFERASE FAMILY PROTEIN"/>
    <property type="match status" value="1"/>
</dbReference>
<dbReference type="SUPFAM" id="SSF81891">
    <property type="entry name" value="Poly A polymerase C-terminal region-like"/>
    <property type="match status" value="1"/>
</dbReference>
<dbReference type="PANTHER" id="PTHR43051:SF1">
    <property type="entry name" value="POLYNUCLEOTIDE ADENYLYLTRANSFERASE FAMILY PROTEIN"/>
    <property type="match status" value="1"/>
</dbReference>
<evidence type="ECO:0000256" key="7">
    <source>
        <dbReference type="HAMAP-Rule" id="MF_00957"/>
    </source>
</evidence>
<feature type="active site" evidence="7">
    <location>
        <position position="74"/>
    </location>
</feature>
<proteinExistence type="inferred from homology"/>
<dbReference type="InterPro" id="IPR025866">
    <property type="entry name" value="PolyA_pol_arg_C_dom"/>
</dbReference>
<dbReference type="RefSeq" id="WP_028461490.1">
    <property type="nucleotide sequence ID" value="NZ_FSRO01000001.1"/>
</dbReference>
<dbReference type="Gene3D" id="1.10.3090.10">
    <property type="entry name" value="cca-adding enzyme, domain 2"/>
    <property type="match status" value="1"/>
</dbReference>
<evidence type="ECO:0000256" key="5">
    <source>
        <dbReference type="ARBA" id="ARBA00022884"/>
    </source>
</evidence>
<evidence type="ECO:0000256" key="4">
    <source>
        <dbReference type="ARBA" id="ARBA00022840"/>
    </source>
</evidence>
<dbReference type="Pfam" id="PF01743">
    <property type="entry name" value="PolyA_pol"/>
    <property type="match status" value="1"/>
</dbReference>
<evidence type="ECO:0000259" key="11">
    <source>
        <dbReference type="Pfam" id="PF12626"/>
    </source>
</evidence>
<dbReference type="InterPro" id="IPR052191">
    <property type="entry name" value="tRNA_ntf/polyA_polymerase_I"/>
</dbReference>
<feature type="domain" description="Polymerase A arginine-rich C-terminal" evidence="11">
    <location>
        <begin position="329"/>
        <end position="442"/>
    </location>
</feature>
<dbReference type="SUPFAM" id="SSF81301">
    <property type="entry name" value="Nucleotidyltransferase"/>
    <property type="match status" value="1"/>
</dbReference>
<evidence type="ECO:0000259" key="12">
    <source>
        <dbReference type="Pfam" id="PF12627"/>
    </source>
</evidence>
<dbReference type="GO" id="GO:0006397">
    <property type="term" value="P:mRNA processing"/>
    <property type="evidence" value="ECO:0007669"/>
    <property type="project" value="UniProtKB-KW"/>
</dbReference>
<evidence type="ECO:0000259" key="10">
    <source>
        <dbReference type="Pfam" id="PF01743"/>
    </source>
</evidence>
<dbReference type="GO" id="GO:0043633">
    <property type="term" value="P:polyadenylation-dependent RNA catabolic process"/>
    <property type="evidence" value="ECO:0007669"/>
    <property type="project" value="InterPro"/>
</dbReference>
<dbReference type="GO" id="GO:0003723">
    <property type="term" value="F:RNA binding"/>
    <property type="evidence" value="ECO:0007669"/>
    <property type="project" value="UniProtKB-UniRule"/>
</dbReference>
<feature type="domain" description="tRNA nucleotidyltransferase/poly(A) polymerase RNA and SrmB- binding" evidence="12">
    <location>
        <begin position="216"/>
        <end position="276"/>
    </location>
</feature>
<gene>
    <name evidence="7" type="primary">pcnB</name>
    <name evidence="13" type="ORF">SAMN02743940_0075</name>
</gene>